<proteinExistence type="predicted"/>
<comment type="caution">
    <text evidence="1">The sequence shown here is derived from an EMBL/GenBank/DDBJ whole genome shotgun (WGS) entry which is preliminary data.</text>
</comment>
<reference evidence="1" key="3">
    <citation type="submission" date="2023-05" db="EMBL/GenBank/DDBJ databases">
        <authorList>
            <person name="Smith C.H."/>
        </authorList>
    </citation>
    <scope>NUCLEOTIDE SEQUENCE</scope>
    <source>
        <strain evidence="1">CHS0354</strain>
        <tissue evidence="1">Mantle</tissue>
    </source>
</reference>
<dbReference type="Proteomes" id="UP001195483">
    <property type="component" value="Unassembled WGS sequence"/>
</dbReference>
<protein>
    <submittedName>
        <fullName evidence="1">Uncharacterized protein</fullName>
    </submittedName>
</protein>
<gene>
    <name evidence="1" type="ORF">CHS0354_025516</name>
</gene>
<evidence type="ECO:0000313" key="2">
    <source>
        <dbReference type="Proteomes" id="UP001195483"/>
    </source>
</evidence>
<sequence>MGQCLHNNRSFQIPLNVPHFEKSLNRPHLLPLAIVVTRNQATETSGKKSSSKDVPKVEVGLFIGVSTIDAKTEMNALSLLATSFLQTISVQFEIALVYFVVTDKSSRTSYANRRKPYRNTPPLKILDLIDNSTSKQ</sequence>
<dbReference type="AlphaFoldDB" id="A0AAE0VXI4"/>
<evidence type="ECO:0000313" key="1">
    <source>
        <dbReference type="EMBL" id="KAK3593624.1"/>
    </source>
</evidence>
<name>A0AAE0VXI4_9BIVA</name>
<dbReference type="EMBL" id="JAEAOA010001521">
    <property type="protein sequence ID" value="KAK3593624.1"/>
    <property type="molecule type" value="Genomic_DNA"/>
</dbReference>
<keyword evidence="2" id="KW-1185">Reference proteome</keyword>
<accession>A0AAE0VXI4</accession>
<reference evidence="1" key="2">
    <citation type="journal article" date="2021" name="Genome Biol. Evol.">
        <title>Developing a high-quality reference genome for a parasitic bivalve with doubly uniparental inheritance (Bivalvia: Unionida).</title>
        <authorList>
            <person name="Smith C.H."/>
        </authorList>
    </citation>
    <scope>NUCLEOTIDE SEQUENCE</scope>
    <source>
        <strain evidence="1">CHS0354</strain>
        <tissue evidence="1">Mantle</tissue>
    </source>
</reference>
<reference evidence="1" key="1">
    <citation type="journal article" date="2021" name="Genome Biol. Evol.">
        <title>A High-Quality Reference Genome for a Parasitic Bivalve with Doubly Uniparental Inheritance (Bivalvia: Unionida).</title>
        <authorList>
            <person name="Smith C.H."/>
        </authorList>
    </citation>
    <scope>NUCLEOTIDE SEQUENCE</scope>
    <source>
        <strain evidence="1">CHS0354</strain>
    </source>
</reference>
<organism evidence="1 2">
    <name type="scientific">Potamilus streckersoni</name>
    <dbReference type="NCBI Taxonomy" id="2493646"/>
    <lineage>
        <taxon>Eukaryota</taxon>
        <taxon>Metazoa</taxon>
        <taxon>Spiralia</taxon>
        <taxon>Lophotrochozoa</taxon>
        <taxon>Mollusca</taxon>
        <taxon>Bivalvia</taxon>
        <taxon>Autobranchia</taxon>
        <taxon>Heteroconchia</taxon>
        <taxon>Palaeoheterodonta</taxon>
        <taxon>Unionida</taxon>
        <taxon>Unionoidea</taxon>
        <taxon>Unionidae</taxon>
        <taxon>Ambleminae</taxon>
        <taxon>Lampsilini</taxon>
        <taxon>Potamilus</taxon>
    </lineage>
</organism>